<dbReference type="Pfam" id="PF13966">
    <property type="entry name" value="zf-RVT"/>
    <property type="match status" value="1"/>
</dbReference>
<feature type="domain" description="Reverse transcriptase zinc-binding" evidence="1">
    <location>
        <begin position="44"/>
        <end position="128"/>
    </location>
</feature>
<keyword evidence="3" id="KW-1185">Reference proteome</keyword>
<evidence type="ECO:0000313" key="2">
    <source>
        <dbReference type="EMBL" id="KAL1224310.1"/>
    </source>
</evidence>
<dbReference type="AlphaFoldDB" id="A0ABD1C4D5"/>
<organism evidence="2 3">
    <name type="scientific">Cardamine amara subsp. amara</name>
    <dbReference type="NCBI Taxonomy" id="228776"/>
    <lineage>
        <taxon>Eukaryota</taxon>
        <taxon>Viridiplantae</taxon>
        <taxon>Streptophyta</taxon>
        <taxon>Embryophyta</taxon>
        <taxon>Tracheophyta</taxon>
        <taxon>Spermatophyta</taxon>
        <taxon>Magnoliopsida</taxon>
        <taxon>eudicotyledons</taxon>
        <taxon>Gunneridae</taxon>
        <taxon>Pentapetalae</taxon>
        <taxon>rosids</taxon>
        <taxon>malvids</taxon>
        <taxon>Brassicales</taxon>
        <taxon>Brassicaceae</taxon>
        <taxon>Cardamineae</taxon>
        <taxon>Cardamine</taxon>
    </lineage>
</organism>
<dbReference type="Proteomes" id="UP001558713">
    <property type="component" value="Unassembled WGS sequence"/>
</dbReference>
<gene>
    <name evidence="2" type="ORF">V5N11_034448</name>
</gene>
<proteinExistence type="predicted"/>
<comment type="caution">
    <text evidence="2">The sequence shown here is derived from an EMBL/GenBank/DDBJ whole genome shotgun (WGS) entry which is preliminary data.</text>
</comment>
<reference evidence="2 3" key="1">
    <citation type="submission" date="2024-04" db="EMBL/GenBank/DDBJ databases">
        <title>Genome assembly C_amara_ONT_v2.</title>
        <authorList>
            <person name="Yant L."/>
            <person name="Moore C."/>
            <person name="Slenker M."/>
        </authorList>
    </citation>
    <scope>NUCLEOTIDE SEQUENCE [LARGE SCALE GENOMIC DNA]</scope>
    <source>
        <tissue evidence="2">Leaf</tissue>
    </source>
</reference>
<accession>A0ABD1C4D5</accession>
<name>A0ABD1C4D5_CARAN</name>
<evidence type="ECO:0000313" key="3">
    <source>
        <dbReference type="Proteomes" id="UP001558713"/>
    </source>
</evidence>
<dbReference type="InterPro" id="IPR026960">
    <property type="entry name" value="RVT-Znf"/>
</dbReference>
<protein>
    <recommendedName>
        <fullName evidence="1">Reverse transcriptase zinc-binding domain-containing protein</fullName>
    </recommendedName>
</protein>
<evidence type="ECO:0000259" key="1">
    <source>
        <dbReference type="Pfam" id="PF13966"/>
    </source>
</evidence>
<dbReference type="EMBL" id="JBANAX010000057">
    <property type="protein sequence ID" value="KAL1224310.1"/>
    <property type="molecule type" value="Genomic_DNA"/>
</dbReference>
<sequence>MPRSRSVSAAAATLHTHLASIRLPLTPSEDSYTWLVNKIRLLQFSTAKTWEALRPKAQVRDWANSVWFKGVTPRHAFLFWIAQLNRLPMRSRLVSWGMQMPSSCCICSGFDETREHLLLTCTYNEQLWRLVQIRLRLTPCIFYTWSSLHAWTNLKTDSAPLILRKLAAQAAIYHLWKQRNNILHNEIDVPPTVLFKELDRVMCNTISARRNRKQFLNLMVLWIR</sequence>